<keyword evidence="6" id="KW-0238">DNA-binding</keyword>
<dbReference type="OrthoDB" id="1470711at2759"/>
<evidence type="ECO:0000256" key="3">
    <source>
        <dbReference type="ARBA" id="ARBA00022801"/>
    </source>
</evidence>
<evidence type="ECO:0000259" key="13">
    <source>
        <dbReference type="PROSITE" id="PS51198"/>
    </source>
</evidence>
<evidence type="ECO:0000256" key="10">
    <source>
        <dbReference type="ARBA" id="ARBA00048988"/>
    </source>
</evidence>
<dbReference type="Proteomes" id="UP000094565">
    <property type="component" value="Chromosome 1"/>
</dbReference>
<dbReference type="GO" id="GO:0043138">
    <property type="term" value="F:3'-5' DNA helicase activity"/>
    <property type="evidence" value="ECO:0007669"/>
    <property type="project" value="UniProtKB-EC"/>
</dbReference>
<feature type="compositionally biased region" description="Basic residues" evidence="12">
    <location>
        <begin position="814"/>
        <end position="826"/>
    </location>
</feature>
<dbReference type="PROSITE" id="PS51217">
    <property type="entry name" value="UVRD_HELICASE_CTER"/>
    <property type="match status" value="1"/>
</dbReference>
<evidence type="ECO:0000256" key="4">
    <source>
        <dbReference type="ARBA" id="ARBA00022806"/>
    </source>
</evidence>
<evidence type="ECO:0000256" key="9">
    <source>
        <dbReference type="ARBA" id="ARBA00034808"/>
    </source>
</evidence>
<dbReference type="GO" id="GO:0005634">
    <property type="term" value="C:nucleus"/>
    <property type="evidence" value="ECO:0007669"/>
    <property type="project" value="TreeGrafter"/>
</dbReference>
<dbReference type="CDD" id="cd18807">
    <property type="entry name" value="SF1_C_UvrD"/>
    <property type="match status" value="1"/>
</dbReference>
<dbReference type="InterPro" id="IPR000212">
    <property type="entry name" value="DNA_helicase_UvrD/REP"/>
</dbReference>
<evidence type="ECO:0000259" key="14">
    <source>
        <dbReference type="PROSITE" id="PS51217"/>
    </source>
</evidence>
<evidence type="ECO:0000256" key="1">
    <source>
        <dbReference type="ARBA" id="ARBA00009922"/>
    </source>
</evidence>
<evidence type="ECO:0000256" key="2">
    <source>
        <dbReference type="ARBA" id="ARBA00022741"/>
    </source>
</evidence>
<evidence type="ECO:0000256" key="6">
    <source>
        <dbReference type="ARBA" id="ARBA00023125"/>
    </source>
</evidence>
<dbReference type="PROSITE" id="PS51198">
    <property type="entry name" value="UVRD_HELICASE_ATP_BIND"/>
    <property type="match status" value="1"/>
</dbReference>
<dbReference type="PANTHER" id="PTHR11070:SF2">
    <property type="entry name" value="ATP-DEPENDENT DNA HELICASE SRS2"/>
    <property type="match status" value="1"/>
</dbReference>
<dbReference type="CDD" id="cd17932">
    <property type="entry name" value="DEXQc_UvrD"/>
    <property type="match status" value="1"/>
</dbReference>
<accession>A0A1B2J9W4</accession>
<dbReference type="PANTHER" id="PTHR11070">
    <property type="entry name" value="UVRD / RECB / PCRA DNA HELICASE FAMILY MEMBER"/>
    <property type="match status" value="1"/>
</dbReference>
<comment type="catalytic activity">
    <reaction evidence="8">
        <text>Couples ATP hydrolysis with the unwinding of duplex DNA by translocating in the 3'-5' direction.</text>
        <dbReference type="EC" id="5.6.2.4"/>
    </reaction>
</comment>
<dbReference type="InterPro" id="IPR013986">
    <property type="entry name" value="DExx_box_DNA_helicase_dom_sf"/>
</dbReference>
<dbReference type="GO" id="GO:0003677">
    <property type="term" value="F:DNA binding"/>
    <property type="evidence" value="ECO:0007669"/>
    <property type="project" value="UniProtKB-KW"/>
</dbReference>
<dbReference type="Gene3D" id="3.40.50.300">
    <property type="entry name" value="P-loop containing nucleotide triphosphate hydrolases"/>
    <property type="match status" value="2"/>
</dbReference>
<dbReference type="InterPro" id="IPR027417">
    <property type="entry name" value="P-loop_NTPase"/>
</dbReference>
<dbReference type="AlphaFoldDB" id="A0A1B2J9W4"/>
<dbReference type="EC" id="5.6.2.4" evidence="9"/>
<dbReference type="Gene3D" id="1.10.10.160">
    <property type="match status" value="1"/>
</dbReference>
<dbReference type="EMBL" id="CP014584">
    <property type="protein sequence ID" value="ANZ74796.1"/>
    <property type="molecule type" value="Genomic_DNA"/>
</dbReference>
<evidence type="ECO:0000313" key="15">
    <source>
        <dbReference type="EMBL" id="ANZ74796.1"/>
    </source>
</evidence>
<dbReference type="Gene3D" id="1.10.486.10">
    <property type="entry name" value="PCRA, domain 4"/>
    <property type="match status" value="1"/>
</dbReference>
<proteinExistence type="inferred from homology"/>
<evidence type="ECO:0000256" key="7">
    <source>
        <dbReference type="ARBA" id="ARBA00023235"/>
    </source>
</evidence>
<comment type="catalytic activity">
    <reaction evidence="10">
        <text>ATP + H2O = ADP + phosphate + H(+)</text>
        <dbReference type="Rhea" id="RHEA:13065"/>
        <dbReference type="ChEBI" id="CHEBI:15377"/>
        <dbReference type="ChEBI" id="CHEBI:15378"/>
        <dbReference type="ChEBI" id="CHEBI:30616"/>
        <dbReference type="ChEBI" id="CHEBI:43474"/>
        <dbReference type="ChEBI" id="CHEBI:456216"/>
        <dbReference type="EC" id="5.6.2.4"/>
    </reaction>
</comment>
<dbReference type="GO" id="GO:0000725">
    <property type="term" value="P:recombinational repair"/>
    <property type="evidence" value="ECO:0007669"/>
    <property type="project" value="TreeGrafter"/>
</dbReference>
<name>A0A1B2J9W4_PICPA</name>
<evidence type="ECO:0000256" key="5">
    <source>
        <dbReference type="ARBA" id="ARBA00022840"/>
    </source>
</evidence>
<sequence>MHVYFHYRVNLFLSRAFVNHLRKKMYGSLNPQQYEAVTADIHKPLQIIAGPGTGKTKVLTSRVAYLLIEHKIPPSNIIVTTFTKKAANEMVERLQTLFVKENLDPSKYLKGLLIGTFHSICVKLLRRYGTLIGLSSKFKIADEQDSNTILNKVLTSLSDDVIRLKVHPSSVSIDIYQKDAKETDKLDGYDLKKVKSQISKLKSLTTTPQIYSATSARSFDLAVIYSLYQESLRKHNLIDFDDCLLYTYLLLSETKLKGVVLLKELKHVLVDEFQDTNKIQMELLYLLGRCTEDQKFEDNVTVVGDSDQSIYMFRNAVASNFENMITHYQNCQQITLKENYRSTSNILNFSEQIMTQQKDRKQKSLRSQKSHLNIPIVYVRTQNTFKEADHIASEIAKLGLMPSLLTNYNDIAILLRSSFQSRVIEQSLVTNRIPYEVVHGRAFWELKEIRVAMDYLRAVVNDSDKLAILRTLNFPPRGVGNKTLQKLEELIDKSNCSVIETLEMAIDDKKNGFLNVKSENGVSQYIDILKECGKLLDSGSLDCETSLEACFDQIVKLANLKEIKKTLETSKRTHDSEIALKAVEENLNEFKRQLVEYKPIIDQIITTETDDTSLTPRDVLSNFLDSIDLYETSNNENKKDSKKGRVTISTIHGAKGLEWPVVFIPGCTDGVIPSKWTLEDNGPNSSTNLDEDRRCFYVALTRAKSLLYLSSYKERSTPWSGEESNEVSCFLKPTLKLFQEQLVTSISKMSRNSWKDLYEAMGKEYKSVSKVLTESNRSRDHIVSTKDFLQSKQFKSPLLNKSTSAPTYVPDRSNHKRRRLGVRRRI</sequence>
<keyword evidence="5 11" id="KW-0067">ATP-binding</keyword>
<dbReference type="SUPFAM" id="SSF52540">
    <property type="entry name" value="P-loop containing nucleoside triphosphate hydrolases"/>
    <property type="match status" value="1"/>
</dbReference>
<evidence type="ECO:0000313" key="16">
    <source>
        <dbReference type="Proteomes" id="UP000094565"/>
    </source>
</evidence>
<dbReference type="Pfam" id="PF13361">
    <property type="entry name" value="UvrD_C"/>
    <property type="match status" value="1"/>
</dbReference>
<evidence type="ECO:0000256" key="8">
    <source>
        <dbReference type="ARBA" id="ARBA00034617"/>
    </source>
</evidence>
<evidence type="ECO:0000256" key="12">
    <source>
        <dbReference type="SAM" id="MobiDB-lite"/>
    </source>
</evidence>
<reference evidence="15 16" key="1">
    <citation type="submission" date="2016-02" db="EMBL/GenBank/DDBJ databases">
        <title>Comparative genomic and transcriptomic foundation for Pichia pastoris.</title>
        <authorList>
            <person name="Love K.R."/>
            <person name="Shah K.A."/>
            <person name="Whittaker C.A."/>
            <person name="Wu J."/>
            <person name="Bartlett M.C."/>
            <person name="Ma D."/>
            <person name="Leeson R.L."/>
            <person name="Priest M."/>
            <person name="Young S.K."/>
            <person name="Love J.C."/>
        </authorList>
    </citation>
    <scope>NUCLEOTIDE SEQUENCE [LARGE SCALE GENOMIC DNA]</scope>
    <source>
        <strain evidence="15 16">ATCC 28485</strain>
    </source>
</reference>
<dbReference type="InterPro" id="IPR014017">
    <property type="entry name" value="DNA_helicase_UvrD-like_C"/>
</dbReference>
<dbReference type="Pfam" id="PF00580">
    <property type="entry name" value="UvrD-helicase"/>
    <property type="match status" value="1"/>
</dbReference>
<feature type="region of interest" description="Disordered" evidence="12">
    <location>
        <begin position="803"/>
        <end position="826"/>
    </location>
</feature>
<dbReference type="GO" id="GO:0016787">
    <property type="term" value="F:hydrolase activity"/>
    <property type="evidence" value="ECO:0007669"/>
    <property type="project" value="UniProtKB-UniRule"/>
</dbReference>
<keyword evidence="2 11" id="KW-0547">Nucleotide-binding</keyword>
<feature type="domain" description="UvrD-like helicase C-terminal" evidence="14">
    <location>
        <begin position="344"/>
        <end position="656"/>
    </location>
</feature>
<dbReference type="GO" id="GO:0005524">
    <property type="term" value="F:ATP binding"/>
    <property type="evidence" value="ECO:0007669"/>
    <property type="project" value="UniProtKB-UniRule"/>
</dbReference>
<keyword evidence="3 11" id="KW-0378">Hydrolase</keyword>
<feature type="binding site" evidence="11">
    <location>
        <begin position="49"/>
        <end position="56"/>
    </location>
    <ligand>
        <name>ATP</name>
        <dbReference type="ChEBI" id="CHEBI:30616"/>
    </ligand>
</feature>
<feature type="domain" description="UvrD-like helicase ATP-binding" evidence="13">
    <location>
        <begin position="28"/>
        <end position="343"/>
    </location>
</feature>
<comment type="similarity">
    <text evidence="1">Belongs to the helicase family. UvrD subfamily.</text>
</comment>
<keyword evidence="7" id="KW-0413">Isomerase</keyword>
<evidence type="ECO:0000256" key="11">
    <source>
        <dbReference type="PROSITE-ProRule" id="PRU00560"/>
    </source>
</evidence>
<keyword evidence="16" id="KW-1185">Reference proteome</keyword>
<keyword evidence="4 11" id="KW-0347">Helicase</keyword>
<gene>
    <name evidence="15" type="ORF">ATY40_BA7500222</name>
</gene>
<protein>
    <recommendedName>
        <fullName evidence="9">DNA 3'-5' helicase</fullName>
        <ecNumber evidence="9">5.6.2.4</ecNumber>
    </recommendedName>
</protein>
<dbReference type="InterPro" id="IPR014016">
    <property type="entry name" value="UvrD-like_ATP-bd"/>
</dbReference>
<organism evidence="15 16">
    <name type="scientific">Komagataella pastoris</name>
    <name type="common">Yeast</name>
    <name type="synonym">Pichia pastoris</name>
    <dbReference type="NCBI Taxonomy" id="4922"/>
    <lineage>
        <taxon>Eukaryota</taxon>
        <taxon>Fungi</taxon>
        <taxon>Dikarya</taxon>
        <taxon>Ascomycota</taxon>
        <taxon>Saccharomycotina</taxon>
        <taxon>Pichiomycetes</taxon>
        <taxon>Pichiales</taxon>
        <taxon>Pichiaceae</taxon>
        <taxon>Komagataella</taxon>
    </lineage>
</organism>